<accession>A0A1H6F7I1</accession>
<keyword evidence="4" id="KW-1185">Reference proteome</keyword>
<dbReference type="AlphaFoldDB" id="A0A1H6F7I1"/>
<feature type="compositionally biased region" description="Low complexity" evidence="1">
    <location>
        <begin position="262"/>
        <end position="284"/>
    </location>
</feature>
<dbReference type="EMBL" id="FMSV02000145">
    <property type="protein sequence ID" value="SEH05026.1"/>
    <property type="molecule type" value="Genomic_DNA"/>
</dbReference>
<dbReference type="Proteomes" id="UP000236724">
    <property type="component" value="Unassembled WGS sequence"/>
</dbReference>
<feature type="signal peptide" evidence="2">
    <location>
        <begin position="1"/>
        <end position="25"/>
    </location>
</feature>
<evidence type="ECO:0000256" key="1">
    <source>
        <dbReference type="SAM" id="MobiDB-lite"/>
    </source>
</evidence>
<feature type="region of interest" description="Disordered" evidence="1">
    <location>
        <begin position="255"/>
        <end position="284"/>
    </location>
</feature>
<evidence type="ECO:0000313" key="3">
    <source>
        <dbReference type="EMBL" id="SEH05026.1"/>
    </source>
</evidence>
<proteinExistence type="predicted"/>
<feature type="chain" id="PRO_5014809190" evidence="2">
    <location>
        <begin position="26"/>
        <end position="284"/>
    </location>
</feature>
<sequence length="284" mass="30466">MSKKVMSKKNVLAGAALLTAAGVKAEANDACVQEVNTGGLVGSKLSLGYNHLTLDESPAQNVTVCTPNNDIWDTKTGRTQTMPDEMSVAVQLGQTHTTQLRFTIGDIVPEDNDRYLFLLAGTSRLPSPSFDSTRSVYKFCLGGQVEWLAWYDIPKRTISEQEETAFLARTVNSIGMADYNQADKVVVKFNFENAKLSTFLASGESTLYVQAGLIDKKEWDDAMAGKGINIDSLIFSEIDKITLMNGSCPDGYTAQTADDDGLLSSSSAPTKSGGDTSGDTGATK</sequence>
<name>A0A1H6F7I1_9GAMM</name>
<keyword evidence="2" id="KW-0732">Signal</keyword>
<evidence type="ECO:0000256" key="2">
    <source>
        <dbReference type="SAM" id="SignalP"/>
    </source>
</evidence>
<evidence type="ECO:0000313" key="4">
    <source>
        <dbReference type="Proteomes" id="UP000236724"/>
    </source>
</evidence>
<gene>
    <name evidence="3" type="ORF">MBHS_00879</name>
</gene>
<dbReference type="RefSeq" id="WP_146066510.1">
    <property type="nucleotide sequence ID" value="NZ_FMSV02000145.1"/>
</dbReference>
<organism evidence="3 4">
    <name type="scientific">Candidatus Venteria ishoeyi</name>
    <dbReference type="NCBI Taxonomy" id="1899563"/>
    <lineage>
        <taxon>Bacteria</taxon>
        <taxon>Pseudomonadati</taxon>
        <taxon>Pseudomonadota</taxon>
        <taxon>Gammaproteobacteria</taxon>
        <taxon>Thiotrichales</taxon>
        <taxon>Thiotrichaceae</taxon>
        <taxon>Venteria</taxon>
    </lineage>
</organism>
<protein>
    <submittedName>
        <fullName evidence="3">Uncharacterized protein</fullName>
    </submittedName>
</protein>
<reference evidence="3 4" key="1">
    <citation type="submission" date="2016-10" db="EMBL/GenBank/DDBJ databases">
        <authorList>
            <person name="de Groot N.N."/>
        </authorList>
    </citation>
    <scope>NUCLEOTIDE SEQUENCE [LARGE SCALE GENOMIC DNA]</scope>
    <source>
        <strain evidence="3">MBHS1</strain>
    </source>
</reference>